<keyword evidence="1" id="KW-0472">Membrane</keyword>
<accession>A0AAW9MX49</accession>
<dbReference type="InterPro" id="IPR007165">
    <property type="entry name" value="Phage_holin_4_2"/>
</dbReference>
<comment type="caution">
    <text evidence="2">The sequence shown here is derived from an EMBL/GenBank/DDBJ whole genome shotgun (WGS) entry which is preliminary data.</text>
</comment>
<keyword evidence="3" id="KW-1185">Reference proteome</keyword>
<evidence type="ECO:0000313" key="2">
    <source>
        <dbReference type="EMBL" id="MEB3430179.1"/>
    </source>
</evidence>
<sequence length="115" mass="11693">MEKKTGIVGLILRLVVSMIVVAVTTFLVPGMSNSGGFGTLAIAAIAIAIIQHLLASIFGLSRAAKGLSGFLVTALILYLAGKFVSGFNVSVIGALIGGLLFGVVDAIIPGDKLHD</sequence>
<name>A0AAW9MX49_9FIRM</name>
<feature type="transmembrane region" description="Helical" evidence="1">
    <location>
        <begin position="7"/>
        <end position="28"/>
    </location>
</feature>
<dbReference type="RefSeq" id="WP_324620370.1">
    <property type="nucleotide sequence ID" value="NZ_JAYKOT010000003.1"/>
</dbReference>
<organism evidence="2 3">
    <name type="scientific">Citroniella saccharovorans</name>
    <dbReference type="NCBI Taxonomy" id="2053367"/>
    <lineage>
        <taxon>Bacteria</taxon>
        <taxon>Bacillati</taxon>
        <taxon>Bacillota</taxon>
        <taxon>Tissierellia</taxon>
        <taxon>Tissierellales</taxon>
        <taxon>Peptoniphilaceae</taxon>
        <taxon>Citroniella</taxon>
    </lineage>
</organism>
<dbReference type="EMBL" id="JAYKOT010000003">
    <property type="protein sequence ID" value="MEB3430179.1"/>
    <property type="molecule type" value="Genomic_DNA"/>
</dbReference>
<gene>
    <name evidence="2" type="ORF">VLK81_09305</name>
</gene>
<protein>
    <submittedName>
        <fullName evidence="2">Phage holin family protein</fullName>
    </submittedName>
</protein>
<reference evidence="2 3" key="1">
    <citation type="submission" date="2024-01" db="EMBL/GenBank/DDBJ databases">
        <title>Complete genome sequence of Citroniella saccharovorans strain M6.X9, isolated from human fecal sample.</title>
        <authorList>
            <person name="Cheng G."/>
            <person name="Westerholm M."/>
            <person name="Schnurer A."/>
        </authorList>
    </citation>
    <scope>NUCLEOTIDE SEQUENCE [LARGE SCALE GENOMIC DNA]</scope>
    <source>
        <strain evidence="2 3">DSM 29873</strain>
    </source>
</reference>
<dbReference type="PANTHER" id="PTHR37309:SF1">
    <property type="entry name" value="SLR0284 PROTEIN"/>
    <property type="match status" value="1"/>
</dbReference>
<evidence type="ECO:0000256" key="1">
    <source>
        <dbReference type="SAM" id="Phobius"/>
    </source>
</evidence>
<dbReference type="Proteomes" id="UP001357733">
    <property type="component" value="Unassembled WGS sequence"/>
</dbReference>
<dbReference type="AlphaFoldDB" id="A0AAW9MX49"/>
<keyword evidence="1" id="KW-1133">Transmembrane helix</keyword>
<dbReference type="Pfam" id="PF04020">
    <property type="entry name" value="Phage_holin_4_2"/>
    <property type="match status" value="1"/>
</dbReference>
<dbReference type="PANTHER" id="PTHR37309">
    <property type="entry name" value="SLR0284 PROTEIN"/>
    <property type="match status" value="1"/>
</dbReference>
<proteinExistence type="predicted"/>
<evidence type="ECO:0000313" key="3">
    <source>
        <dbReference type="Proteomes" id="UP001357733"/>
    </source>
</evidence>
<feature type="transmembrane region" description="Helical" evidence="1">
    <location>
        <begin position="40"/>
        <end position="60"/>
    </location>
</feature>
<keyword evidence="1" id="KW-0812">Transmembrane</keyword>